<name>A0AAD7ETY3_9AGAR</name>
<accession>A0AAD7ETY3</accession>
<proteinExistence type="predicted"/>
<evidence type="ECO:0000313" key="2">
    <source>
        <dbReference type="Proteomes" id="UP001218218"/>
    </source>
</evidence>
<organism evidence="1 2">
    <name type="scientific">Mycena albidolilacea</name>
    <dbReference type="NCBI Taxonomy" id="1033008"/>
    <lineage>
        <taxon>Eukaryota</taxon>
        <taxon>Fungi</taxon>
        <taxon>Dikarya</taxon>
        <taxon>Basidiomycota</taxon>
        <taxon>Agaricomycotina</taxon>
        <taxon>Agaricomycetes</taxon>
        <taxon>Agaricomycetidae</taxon>
        <taxon>Agaricales</taxon>
        <taxon>Marasmiineae</taxon>
        <taxon>Mycenaceae</taxon>
        <taxon>Mycena</taxon>
    </lineage>
</organism>
<dbReference type="AlphaFoldDB" id="A0AAD7ETY3"/>
<gene>
    <name evidence="1" type="ORF">DFH08DRAFT_694595</name>
</gene>
<reference evidence="1" key="1">
    <citation type="submission" date="2023-03" db="EMBL/GenBank/DDBJ databases">
        <title>Massive genome expansion in bonnet fungi (Mycena s.s.) driven by repeated elements and novel gene families across ecological guilds.</title>
        <authorList>
            <consortium name="Lawrence Berkeley National Laboratory"/>
            <person name="Harder C.B."/>
            <person name="Miyauchi S."/>
            <person name="Viragh M."/>
            <person name="Kuo A."/>
            <person name="Thoen E."/>
            <person name="Andreopoulos B."/>
            <person name="Lu D."/>
            <person name="Skrede I."/>
            <person name="Drula E."/>
            <person name="Henrissat B."/>
            <person name="Morin E."/>
            <person name="Kohler A."/>
            <person name="Barry K."/>
            <person name="LaButti K."/>
            <person name="Morin E."/>
            <person name="Salamov A."/>
            <person name="Lipzen A."/>
            <person name="Mereny Z."/>
            <person name="Hegedus B."/>
            <person name="Baldrian P."/>
            <person name="Stursova M."/>
            <person name="Weitz H."/>
            <person name="Taylor A."/>
            <person name="Grigoriev I.V."/>
            <person name="Nagy L.G."/>
            <person name="Martin F."/>
            <person name="Kauserud H."/>
        </authorList>
    </citation>
    <scope>NUCLEOTIDE SEQUENCE</scope>
    <source>
        <strain evidence="1">CBHHK002</strain>
    </source>
</reference>
<dbReference type="Proteomes" id="UP001218218">
    <property type="component" value="Unassembled WGS sequence"/>
</dbReference>
<sequence>MPEKCTAKVSKKSRIQCKTELWQTQRFGKESKQVPITTFNTQNFESWLEWFLSRKSTKDYLAESYQRPAAADGEEMADLQDSPRWKKLKELGDKYNLVFGLYIDWFNPRFSSNLYICALGKQVSTGIVILYCLNLPPEVRYLPENVFIYCGSNPITK</sequence>
<protein>
    <submittedName>
        <fullName evidence="1">Uncharacterized protein</fullName>
    </submittedName>
</protein>
<dbReference type="EMBL" id="JARIHO010000013">
    <property type="protein sequence ID" value="KAJ7351170.1"/>
    <property type="molecule type" value="Genomic_DNA"/>
</dbReference>
<keyword evidence="2" id="KW-1185">Reference proteome</keyword>
<evidence type="ECO:0000313" key="1">
    <source>
        <dbReference type="EMBL" id="KAJ7351170.1"/>
    </source>
</evidence>
<comment type="caution">
    <text evidence="1">The sequence shown here is derived from an EMBL/GenBank/DDBJ whole genome shotgun (WGS) entry which is preliminary data.</text>
</comment>